<sequence>MVAREAGYAAALAVLFLGVLPASADGIVSAYTKLDPETTCTTFAAAEPDEGGDWANMVCDGYRGYPIFLYYGDARESLFYGFPPAGDLAPAWESFDAFNSTGPTVEWRIETAGERRMPFATIHRWFVSEPDDGGGQIEVLVVAKVGQPAERQGCAVGYVVATGNENANEKARYIADNVVRDFICDADQPTIDQGTVPVPSFNRTAN</sequence>
<evidence type="ECO:0000313" key="2">
    <source>
        <dbReference type="EMBL" id="APH70018.1"/>
    </source>
</evidence>
<feature type="signal peptide" evidence="1">
    <location>
        <begin position="1"/>
        <end position="24"/>
    </location>
</feature>
<accession>A0A1L3SKV6</accession>
<evidence type="ECO:0000256" key="1">
    <source>
        <dbReference type="SAM" id="SignalP"/>
    </source>
</evidence>
<keyword evidence="1" id="KW-0732">Signal</keyword>
<dbReference type="AlphaFoldDB" id="A0A1L3SKV6"/>
<keyword evidence="3" id="KW-1185">Reference proteome</keyword>
<protein>
    <recommendedName>
        <fullName evidence="4">DUF3558 domain-containing protein</fullName>
    </recommendedName>
</protein>
<gene>
    <name evidence="2" type="ORF">BSQ44_00450</name>
</gene>
<feature type="chain" id="PRO_5012024133" description="DUF3558 domain-containing protein" evidence="1">
    <location>
        <begin position="25"/>
        <end position="206"/>
    </location>
</feature>
<dbReference type="EMBL" id="CP018171">
    <property type="protein sequence ID" value="APH70018.1"/>
    <property type="molecule type" value="Genomic_DNA"/>
</dbReference>
<dbReference type="KEGG" id="meso:BSQ44_00450"/>
<dbReference type="STRING" id="1670800.BSQ44_00450"/>
<dbReference type="Proteomes" id="UP000182840">
    <property type="component" value="Chromosome"/>
</dbReference>
<dbReference type="RefSeq" id="WP_072601431.1">
    <property type="nucleotide sequence ID" value="NZ_CP018171.1"/>
</dbReference>
<organism evidence="2 3">
    <name type="scientific">Aquibium oceanicum</name>
    <dbReference type="NCBI Taxonomy" id="1670800"/>
    <lineage>
        <taxon>Bacteria</taxon>
        <taxon>Pseudomonadati</taxon>
        <taxon>Pseudomonadota</taxon>
        <taxon>Alphaproteobacteria</taxon>
        <taxon>Hyphomicrobiales</taxon>
        <taxon>Phyllobacteriaceae</taxon>
        <taxon>Aquibium</taxon>
    </lineage>
</organism>
<name>A0A1L3SKV6_9HYPH</name>
<evidence type="ECO:0000313" key="3">
    <source>
        <dbReference type="Proteomes" id="UP000182840"/>
    </source>
</evidence>
<dbReference type="OrthoDB" id="7427667at2"/>
<proteinExistence type="predicted"/>
<evidence type="ECO:0008006" key="4">
    <source>
        <dbReference type="Google" id="ProtNLM"/>
    </source>
</evidence>
<reference evidence="3" key="1">
    <citation type="submission" date="2016-11" db="EMBL/GenBank/DDBJ databases">
        <title>Mesorhizobium oceanicum sp. nov., isolated from deep seawater in South China Sea.</title>
        <authorList>
            <person name="Fu G.-Y."/>
        </authorList>
    </citation>
    <scope>NUCLEOTIDE SEQUENCE [LARGE SCALE GENOMIC DNA]</scope>
    <source>
        <strain evidence="3">B7</strain>
    </source>
</reference>